<dbReference type="CDD" id="cd06193">
    <property type="entry name" value="siderophore_interacting"/>
    <property type="match status" value="1"/>
</dbReference>
<proteinExistence type="predicted"/>
<protein>
    <submittedName>
        <fullName evidence="2">Siderophore-interacting protein</fullName>
    </submittedName>
</protein>
<dbReference type="InterPro" id="IPR039374">
    <property type="entry name" value="SIP_fam"/>
</dbReference>
<dbReference type="InterPro" id="IPR013113">
    <property type="entry name" value="SIP_FAD-bd"/>
</dbReference>
<dbReference type="Gene3D" id="2.40.30.10">
    <property type="entry name" value="Translation factors"/>
    <property type="match status" value="1"/>
</dbReference>
<dbReference type="InterPro" id="IPR039261">
    <property type="entry name" value="FNR_nucleotide-bd"/>
</dbReference>
<accession>A0A7X6KSH4</accession>
<dbReference type="InterPro" id="IPR017938">
    <property type="entry name" value="Riboflavin_synthase-like_b-brl"/>
</dbReference>
<reference evidence="2 3" key="1">
    <citation type="submission" date="2020-04" db="EMBL/GenBank/DDBJ databases">
        <title>MicrobeNet Type strains.</title>
        <authorList>
            <person name="Nicholson A.C."/>
        </authorList>
    </citation>
    <scope>NUCLEOTIDE SEQUENCE [LARGE SCALE GENOMIC DNA]</scope>
    <source>
        <strain evidence="2 3">ATCC BAA-788</strain>
    </source>
</reference>
<evidence type="ECO:0000313" key="3">
    <source>
        <dbReference type="Proteomes" id="UP000581206"/>
    </source>
</evidence>
<evidence type="ECO:0000259" key="1">
    <source>
        <dbReference type="PROSITE" id="PS51384"/>
    </source>
</evidence>
<dbReference type="Gene3D" id="3.40.50.80">
    <property type="entry name" value="Nucleotide-binding domain of ferredoxin-NADP reductase (FNR) module"/>
    <property type="match status" value="1"/>
</dbReference>
<dbReference type="EMBL" id="JAAXOX010000001">
    <property type="protein sequence ID" value="NKY21208.1"/>
    <property type="molecule type" value="Genomic_DNA"/>
</dbReference>
<dbReference type="PROSITE" id="PS51384">
    <property type="entry name" value="FAD_FR"/>
    <property type="match status" value="1"/>
</dbReference>
<dbReference type="AlphaFoldDB" id="A0A7X6KSH4"/>
<dbReference type="InterPro" id="IPR017927">
    <property type="entry name" value="FAD-bd_FR_type"/>
</dbReference>
<dbReference type="Proteomes" id="UP000581206">
    <property type="component" value="Unassembled WGS sequence"/>
</dbReference>
<gene>
    <name evidence="2" type="ORF">HGA03_00830</name>
</gene>
<comment type="caution">
    <text evidence="2">The sequence shown here is derived from an EMBL/GenBank/DDBJ whole genome shotgun (WGS) entry which is preliminary data.</text>
</comment>
<dbReference type="Pfam" id="PF08021">
    <property type="entry name" value="FAD_binding_9"/>
    <property type="match status" value="1"/>
</dbReference>
<sequence length="281" mass="29933">MPAVVLTADRLTPEMVRLSLGGEVLRAHYRPDPHADSYVKLLFLPGAQDRTGADVLAEWAMPDGRIDLDAARAALGPELAPRMRTYTVRDWDGDRMLVDLVVHGTAGLAGPWADTAAPGDRVIVVGPGGGYSPDPAAGHHLLAGDASALPAIAVALERLPADARGDAVIEVPGPQEVQELTAPAGVRVHWVTAEPGAAGAALIHTVRELPWPAGRVQGFVHGEAGAVRELRRYLRVERQVPIADLSISGYWRLGGDDEAWRAGKREWLRAIEEAEARAGLA</sequence>
<dbReference type="PANTHER" id="PTHR30157">
    <property type="entry name" value="FERRIC REDUCTASE, NADPH-DEPENDENT"/>
    <property type="match status" value="1"/>
</dbReference>
<dbReference type="InterPro" id="IPR007037">
    <property type="entry name" value="SIP_rossman_dom"/>
</dbReference>
<dbReference type="Pfam" id="PF04954">
    <property type="entry name" value="SIP"/>
    <property type="match status" value="1"/>
</dbReference>
<dbReference type="SUPFAM" id="SSF63380">
    <property type="entry name" value="Riboflavin synthase domain-like"/>
    <property type="match status" value="1"/>
</dbReference>
<name>A0A7X6KSH4_9CELL</name>
<keyword evidence="3" id="KW-1185">Reference proteome</keyword>
<organism evidence="2 3">
    <name type="scientific">Cellulomonas denverensis</name>
    <dbReference type="NCBI Taxonomy" id="264297"/>
    <lineage>
        <taxon>Bacteria</taxon>
        <taxon>Bacillati</taxon>
        <taxon>Actinomycetota</taxon>
        <taxon>Actinomycetes</taxon>
        <taxon>Micrococcales</taxon>
        <taxon>Cellulomonadaceae</taxon>
        <taxon>Cellulomonas</taxon>
    </lineage>
</organism>
<evidence type="ECO:0000313" key="2">
    <source>
        <dbReference type="EMBL" id="NKY21208.1"/>
    </source>
</evidence>
<feature type="domain" description="FAD-binding FR-type" evidence="1">
    <location>
        <begin position="1"/>
        <end position="134"/>
    </location>
</feature>
<dbReference type="PANTHER" id="PTHR30157:SF0">
    <property type="entry name" value="NADPH-DEPENDENT FERRIC-CHELATE REDUCTASE"/>
    <property type="match status" value="1"/>
</dbReference>
<dbReference type="GO" id="GO:0016491">
    <property type="term" value="F:oxidoreductase activity"/>
    <property type="evidence" value="ECO:0007669"/>
    <property type="project" value="InterPro"/>
</dbReference>